<evidence type="ECO:0000256" key="7">
    <source>
        <dbReference type="ARBA" id="ARBA00044507"/>
    </source>
</evidence>
<dbReference type="InterPro" id="IPR004534">
    <property type="entry name" value="SelA_trans"/>
</dbReference>
<dbReference type="GO" id="GO:0004125">
    <property type="term" value="F:L-seryl-tRNA(Sec) selenium transferase activity"/>
    <property type="evidence" value="ECO:0007669"/>
    <property type="project" value="UniProtKB-UniRule"/>
</dbReference>
<comment type="similarity">
    <text evidence="7 8">Belongs to the SelA family.</text>
</comment>
<comment type="function">
    <text evidence="8">Converts seryl-tRNA(Sec) to selenocysteinyl-tRNA(Sec) required for selenoprotein biosynthesis.</text>
</comment>
<dbReference type="PANTHER" id="PTHR32328">
    <property type="entry name" value="L-SERYL-TRNA(SEC) SELENIUM TRANSFERASE"/>
    <property type="match status" value="1"/>
</dbReference>
<comment type="catalytic activity">
    <reaction evidence="8">
        <text>L-seryl-tRNA(Sec) + selenophosphate + H(+) = L-selenocysteinyl-tRNA(Sec) + phosphate</text>
        <dbReference type="Rhea" id="RHEA:22728"/>
        <dbReference type="Rhea" id="RHEA-COMP:9742"/>
        <dbReference type="Rhea" id="RHEA-COMP:9743"/>
        <dbReference type="ChEBI" id="CHEBI:15378"/>
        <dbReference type="ChEBI" id="CHEBI:16144"/>
        <dbReference type="ChEBI" id="CHEBI:43474"/>
        <dbReference type="ChEBI" id="CHEBI:78533"/>
        <dbReference type="ChEBI" id="CHEBI:78573"/>
        <dbReference type="EC" id="2.9.1.1"/>
    </reaction>
</comment>
<feature type="domain" description="L-seryl-tRNA selenium transferase N-terminal" evidence="10">
    <location>
        <begin position="8"/>
        <end position="47"/>
    </location>
</feature>
<dbReference type="EC" id="2.9.1.1" evidence="8"/>
<evidence type="ECO:0000259" key="10">
    <source>
        <dbReference type="Pfam" id="PF12390"/>
    </source>
</evidence>
<dbReference type="InterPro" id="IPR015421">
    <property type="entry name" value="PyrdxlP-dep_Trfase_major"/>
</dbReference>
<gene>
    <name evidence="8" type="primary">selA</name>
    <name evidence="11" type="ORF">CNF02_09845</name>
</gene>
<accession>A0A2A5W982</accession>
<keyword evidence="2 8" id="KW-0963">Cytoplasm</keyword>
<evidence type="ECO:0000256" key="1">
    <source>
        <dbReference type="ARBA" id="ARBA00001933"/>
    </source>
</evidence>
<dbReference type="NCBIfam" id="TIGR00474">
    <property type="entry name" value="selA"/>
    <property type="match status" value="1"/>
</dbReference>
<reference evidence="11 12" key="1">
    <citation type="submission" date="2017-08" db="EMBL/GenBank/DDBJ databases">
        <title>Fine stratification of microbial communities through a metagenomic profile of the photic zone.</title>
        <authorList>
            <person name="Haro-Moreno J.M."/>
            <person name="Lopez-Perez M."/>
            <person name="De La Torre J."/>
            <person name="Picazo A."/>
            <person name="Camacho A."/>
            <person name="Rodriguez-Valera F."/>
        </authorList>
    </citation>
    <scope>NUCLEOTIDE SEQUENCE [LARGE SCALE GENOMIC DNA]</scope>
    <source>
        <strain evidence="11">MED-G28</strain>
    </source>
</reference>
<comment type="cofactor">
    <cofactor evidence="1 8 9">
        <name>pyridoxal 5'-phosphate</name>
        <dbReference type="ChEBI" id="CHEBI:597326"/>
    </cofactor>
</comment>
<dbReference type="GO" id="GO:0001514">
    <property type="term" value="P:selenocysteine incorporation"/>
    <property type="evidence" value="ECO:0007669"/>
    <property type="project" value="UniProtKB-UniRule"/>
</dbReference>
<dbReference type="GO" id="GO:0001717">
    <property type="term" value="P:conversion of seryl-tRNAsec to selenocys-tRNAsec"/>
    <property type="evidence" value="ECO:0007669"/>
    <property type="project" value="UniProtKB-UniRule"/>
</dbReference>
<dbReference type="AlphaFoldDB" id="A0A2A5W982"/>
<comment type="caution">
    <text evidence="11">The sequence shown here is derived from an EMBL/GenBank/DDBJ whole genome shotgun (WGS) entry which is preliminary data.</text>
</comment>
<comment type="pathway">
    <text evidence="8">Aminoacyl-tRNA biosynthesis; selenocysteinyl-tRNA(Sec) biosynthesis; selenocysteinyl-tRNA(Sec) from L-seryl-tRNA(Sec) (bacterial route): step 1/1.</text>
</comment>
<dbReference type="Pfam" id="PF03841">
    <property type="entry name" value="SelA"/>
    <property type="match status" value="1"/>
</dbReference>
<evidence type="ECO:0000313" key="12">
    <source>
        <dbReference type="Proteomes" id="UP000219329"/>
    </source>
</evidence>
<evidence type="ECO:0000256" key="4">
    <source>
        <dbReference type="ARBA" id="ARBA00022898"/>
    </source>
</evidence>
<dbReference type="PANTHER" id="PTHR32328:SF0">
    <property type="entry name" value="L-SERYL-TRNA(SEC) SELENIUM TRANSFERASE"/>
    <property type="match status" value="1"/>
</dbReference>
<dbReference type="InterPro" id="IPR015424">
    <property type="entry name" value="PyrdxlP-dep_Trfase"/>
</dbReference>
<keyword evidence="3 8" id="KW-0808">Transferase</keyword>
<evidence type="ECO:0000256" key="5">
    <source>
        <dbReference type="ARBA" id="ARBA00022917"/>
    </source>
</evidence>
<dbReference type="Gene3D" id="3.90.1150.180">
    <property type="match status" value="1"/>
</dbReference>
<evidence type="ECO:0000256" key="9">
    <source>
        <dbReference type="PIRSR" id="PIRSR618319-50"/>
    </source>
</evidence>
<comment type="subcellular location">
    <subcellularLocation>
        <location evidence="8">Cytoplasm</location>
    </subcellularLocation>
</comment>
<evidence type="ECO:0000256" key="6">
    <source>
        <dbReference type="ARBA" id="ARBA00023266"/>
    </source>
</evidence>
<dbReference type="InterPro" id="IPR018319">
    <property type="entry name" value="SelA-like"/>
</dbReference>
<sequence length="474" mass="51367">MNSHKEAFKALPSVDKALKSQYLKSLVKDYGHEAVKQVVRARLELARTSIAEGDKGISQSISRGDFFVDFCNETALAVLASFSGTLVPVINLTGTVVHTNLGRARLPMESVAAIRKVATQTTNLEFDLATGKRGDRDSHIEKSVCEITGAEAATIVNNNAAAVLLVLNTLALNKEVVISRGELVEIGGAFRIPDVMASANCKLKEVGTTNRTHLRDYQAAIGSDTAILMKVHTSNYEIRGFTNSVSEESLSQLSKEKELCFVSDLGSGTLVDLSQFGLPHEPTVTETLDFGADVVTFSGDKLLGGPQAGIIVGKKELIQKIKSNPLKRALRVDKITLAALAEVINLYRDPHRLTKRIPLLADLARPVSEINLLAERVLPTFQDKLSARVAVTIEDCKSQIGSGALPLDLLASKALVLKPLAEKGKSDAALQKLARDFRRLPIPVLGRINDGRLVFDLRCLEDESQFLSQLSDLP</sequence>
<evidence type="ECO:0000256" key="3">
    <source>
        <dbReference type="ARBA" id="ARBA00022679"/>
    </source>
</evidence>
<dbReference type="Gene3D" id="3.40.640.10">
    <property type="entry name" value="Type I PLP-dependent aspartate aminotransferase-like (Major domain)"/>
    <property type="match status" value="1"/>
</dbReference>
<keyword evidence="4 8" id="KW-0663">Pyridoxal phosphate</keyword>
<evidence type="ECO:0000256" key="8">
    <source>
        <dbReference type="HAMAP-Rule" id="MF_00423"/>
    </source>
</evidence>
<dbReference type="Proteomes" id="UP000219329">
    <property type="component" value="Unassembled WGS sequence"/>
</dbReference>
<dbReference type="HAMAP" id="MF_00423">
    <property type="entry name" value="SelA"/>
    <property type="match status" value="1"/>
</dbReference>
<dbReference type="EMBL" id="NTJZ01000011">
    <property type="protein sequence ID" value="PDH33085.1"/>
    <property type="molecule type" value="Genomic_DNA"/>
</dbReference>
<feature type="modified residue" description="N6-(pyridoxal phosphate)lysine" evidence="8 9">
    <location>
        <position position="301"/>
    </location>
</feature>
<dbReference type="InterPro" id="IPR025862">
    <property type="entry name" value="SelA_trans_N_dom"/>
</dbReference>
<evidence type="ECO:0000256" key="2">
    <source>
        <dbReference type="ARBA" id="ARBA00022490"/>
    </source>
</evidence>
<protein>
    <recommendedName>
        <fullName evidence="8">L-seryl-tRNA(Sec) selenium transferase</fullName>
        <ecNumber evidence="8">2.9.1.1</ecNumber>
    </recommendedName>
    <alternativeName>
        <fullName evidence="8">Selenocysteine synthase</fullName>
        <shortName evidence="8">Sec synthase</shortName>
    </alternativeName>
    <alternativeName>
        <fullName evidence="8">Selenocysteinyl-tRNA(Sec) synthase</fullName>
    </alternativeName>
</protein>
<dbReference type="UniPathway" id="UPA00906">
    <property type="reaction ID" value="UER00896"/>
</dbReference>
<evidence type="ECO:0000313" key="11">
    <source>
        <dbReference type="EMBL" id="PDH33085.1"/>
    </source>
</evidence>
<dbReference type="GO" id="GO:0005737">
    <property type="term" value="C:cytoplasm"/>
    <property type="evidence" value="ECO:0007669"/>
    <property type="project" value="UniProtKB-SubCell"/>
</dbReference>
<name>A0A2A5W982_9GAMM</name>
<proteinExistence type="inferred from homology"/>
<keyword evidence="6 8" id="KW-0711">Selenium</keyword>
<dbReference type="SUPFAM" id="SSF53383">
    <property type="entry name" value="PLP-dependent transferases"/>
    <property type="match status" value="1"/>
</dbReference>
<keyword evidence="5 8" id="KW-0648">Protein biosynthesis</keyword>
<dbReference type="Pfam" id="PF12390">
    <property type="entry name" value="Se-cys_synth_N"/>
    <property type="match status" value="1"/>
</dbReference>
<organism evidence="11 12">
    <name type="scientific">OM182 bacterium MED-G28</name>
    <dbReference type="NCBI Taxonomy" id="1986256"/>
    <lineage>
        <taxon>Bacteria</taxon>
        <taxon>Pseudomonadati</taxon>
        <taxon>Pseudomonadota</taxon>
        <taxon>Gammaproteobacteria</taxon>
        <taxon>OMG group</taxon>
        <taxon>OM182 clade</taxon>
    </lineage>
</organism>